<dbReference type="InterPro" id="IPR006675">
    <property type="entry name" value="HDIG_dom"/>
</dbReference>
<dbReference type="PANTHER" id="PTHR33525">
    <property type="match status" value="1"/>
</dbReference>
<dbReference type="EMBL" id="JAGQHR010000055">
    <property type="protein sequence ID" value="MCA9726682.1"/>
    <property type="molecule type" value="Genomic_DNA"/>
</dbReference>
<reference evidence="2" key="2">
    <citation type="journal article" date="2021" name="Microbiome">
        <title>Successional dynamics and alternative stable states in a saline activated sludge microbial community over 9 years.</title>
        <authorList>
            <person name="Wang Y."/>
            <person name="Ye J."/>
            <person name="Ju F."/>
            <person name="Liu L."/>
            <person name="Boyd J.A."/>
            <person name="Deng Y."/>
            <person name="Parks D.H."/>
            <person name="Jiang X."/>
            <person name="Yin X."/>
            <person name="Woodcroft B.J."/>
            <person name="Tyson G.W."/>
            <person name="Hugenholtz P."/>
            <person name="Polz M.F."/>
            <person name="Zhang T."/>
        </authorList>
    </citation>
    <scope>NUCLEOTIDE SEQUENCE</scope>
    <source>
        <strain evidence="2">HKST-UBA01</strain>
    </source>
</reference>
<evidence type="ECO:0000313" key="2">
    <source>
        <dbReference type="EMBL" id="MCA9726682.1"/>
    </source>
</evidence>
<dbReference type="CDD" id="cd00077">
    <property type="entry name" value="HDc"/>
    <property type="match status" value="1"/>
</dbReference>
<name>A0A956LY13_UNCEI</name>
<accession>A0A956LY13</accession>
<dbReference type="NCBIfam" id="TIGR00277">
    <property type="entry name" value="HDIG"/>
    <property type="match status" value="1"/>
</dbReference>
<evidence type="ECO:0000313" key="3">
    <source>
        <dbReference type="Proteomes" id="UP000697710"/>
    </source>
</evidence>
<reference evidence="2" key="1">
    <citation type="submission" date="2020-04" db="EMBL/GenBank/DDBJ databases">
        <authorList>
            <person name="Zhang T."/>
        </authorList>
    </citation>
    <scope>NUCLEOTIDE SEQUENCE</scope>
    <source>
        <strain evidence="2">HKST-UBA01</strain>
    </source>
</reference>
<dbReference type="SUPFAM" id="SSF109604">
    <property type="entry name" value="HD-domain/PDEase-like"/>
    <property type="match status" value="1"/>
</dbReference>
<gene>
    <name evidence="2" type="ORF">KC729_03300</name>
</gene>
<sequence>MTARIRENDPRLQDRVKRNINRIQNLPALSDVVAKIVALAEDPKVSGQEVAEIVGRDQAMVTAILKIVNSPFYGLNRRVSSINHAIVLLGYRTIRNIALSTSLVNTFSGPEGDARFDRKRFWTHAVCTAAAAKLVARRLRDTDSEEAFLAGLIHDMGRIVFSHYFGPEFTAVLTLWSERKMDLLEAERVVLGMDHAEAGALVARKWNFPAAVAEAIGAHHDATRAAEVSELATCVYLANQLTQIGEERLSQSSEAAPAGPPSAELLEAIDADLRERFELTPESLEQLLAELEGEMEKARTFLDALNV</sequence>
<dbReference type="Pfam" id="PF08668">
    <property type="entry name" value="HDOD"/>
    <property type="match status" value="1"/>
</dbReference>
<comment type="caution">
    <text evidence="2">The sequence shown here is derived from an EMBL/GenBank/DDBJ whole genome shotgun (WGS) entry which is preliminary data.</text>
</comment>
<dbReference type="AlphaFoldDB" id="A0A956LY13"/>
<dbReference type="InterPro" id="IPR013976">
    <property type="entry name" value="HDOD"/>
</dbReference>
<protein>
    <submittedName>
        <fullName evidence="2">HDOD domain-containing protein</fullName>
    </submittedName>
</protein>
<dbReference type="InterPro" id="IPR052340">
    <property type="entry name" value="RNase_Y/CdgJ"/>
</dbReference>
<evidence type="ECO:0000259" key="1">
    <source>
        <dbReference type="PROSITE" id="PS51833"/>
    </source>
</evidence>
<organism evidence="2 3">
    <name type="scientific">Eiseniibacteriota bacterium</name>
    <dbReference type="NCBI Taxonomy" id="2212470"/>
    <lineage>
        <taxon>Bacteria</taxon>
        <taxon>Candidatus Eiseniibacteriota</taxon>
    </lineage>
</organism>
<dbReference type="Gene3D" id="1.10.3210.10">
    <property type="entry name" value="Hypothetical protein af1432"/>
    <property type="match status" value="1"/>
</dbReference>
<dbReference type="InterPro" id="IPR003607">
    <property type="entry name" value="HD/PDEase_dom"/>
</dbReference>
<dbReference type="PANTHER" id="PTHR33525:SF3">
    <property type="entry name" value="RIBONUCLEASE Y"/>
    <property type="match status" value="1"/>
</dbReference>
<dbReference type="Proteomes" id="UP000697710">
    <property type="component" value="Unassembled WGS sequence"/>
</dbReference>
<proteinExistence type="predicted"/>
<feature type="domain" description="HDOD" evidence="1">
    <location>
        <begin position="26"/>
        <end position="222"/>
    </location>
</feature>
<dbReference type="PROSITE" id="PS51833">
    <property type="entry name" value="HDOD"/>
    <property type="match status" value="1"/>
</dbReference>